<comment type="similarity">
    <text evidence="2 11">Belongs to the ABC-2 integral membrane protein family.</text>
</comment>
<accession>A0A2A4CQN5</accession>
<dbReference type="Pfam" id="PF01061">
    <property type="entry name" value="ABC2_membrane"/>
    <property type="match status" value="1"/>
</dbReference>
<feature type="transmembrane region" description="Helical" evidence="11">
    <location>
        <begin position="152"/>
        <end position="176"/>
    </location>
</feature>
<keyword evidence="4 11" id="KW-1003">Cell membrane</keyword>
<evidence type="ECO:0000256" key="6">
    <source>
        <dbReference type="ARBA" id="ARBA00022692"/>
    </source>
</evidence>
<feature type="domain" description="ABC transmembrane type-2" evidence="12">
    <location>
        <begin position="44"/>
        <end position="265"/>
    </location>
</feature>
<dbReference type="InterPro" id="IPR000412">
    <property type="entry name" value="ABC_2_transport"/>
</dbReference>
<feature type="transmembrane region" description="Helical" evidence="11">
    <location>
        <begin position="124"/>
        <end position="146"/>
    </location>
</feature>
<dbReference type="GO" id="GO:0015920">
    <property type="term" value="P:lipopolysaccharide transport"/>
    <property type="evidence" value="ECO:0007669"/>
    <property type="project" value="TreeGrafter"/>
</dbReference>
<dbReference type="EMBL" id="NTJD01000006">
    <property type="protein sequence ID" value="PCD76449.1"/>
    <property type="molecule type" value="Genomic_DNA"/>
</dbReference>
<dbReference type="Proteomes" id="UP000243507">
    <property type="component" value="Unassembled WGS sequence"/>
</dbReference>
<evidence type="ECO:0000256" key="7">
    <source>
        <dbReference type="ARBA" id="ARBA00022903"/>
    </source>
</evidence>
<evidence type="ECO:0000256" key="8">
    <source>
        <dbReference type="ARBA" id="ARBA00022989"/>
    </source>
</evidence>
<comment type="subcellular location">
    <subcellularLocation>
        <location evidence="11">Cell inner membrane</location>
        <topology evidence="11">Multi-pass membrane protein</topology>
    </subcellularLocation>
    <subcellularLocation>
        <location evidence="1">Cell membrane</location>
        <topology evidence="1">Multi-pass membrane protein</topology>
    </subcellularLocation>
</comment>
<keyword evidence="7" id="KW-0972">Capsule biogenesis/degradation</keyword>
<evidence type="ECO:0000313" key="14">
    <source>
        <dbReference type="Proteomes" id="UP000243507"/>
    </source>
</evidence>
<organism evidence="13 14">
    <name type="scientific">Pseudothioclava arenosa</name>
    <dbReference type="NCBI Taxonomy" id="1795308"/>
    <lineage>
        <taxon>Bacteria</taxon>
        <taxon>Pseudomonadati</taxon>
        <taxon>Pseudomonadota</taxon>
        <taxon>Alphaproteobacteria</taxon>
        <taxon>Rhodobacterales</taxon>
        <taxon>Paracoccaceae</taxon>
        <taxon>Pseudothioclava</taxon>
    </lineage>
</organism>
<evidence type="ECO:0000256" key="10">
    <source>
        <dbReference type="ARBA" id="ARBA00023136"/>
    </source>
</evidence>
<name>A0A2A4CQN5_9RHOB</name>
<evidence type="ECO:0000256" key="5">
    <source>
        <dbReference type="ARBA" id="ARBA00022597"/>
    </source>
</evidence>
<keyword evidence="5" id="KW-0762">Sugar transport</keyword>
<keyword evidence="14" id="KW-1185">Reference proteome</keyword>
<evidence type="ECO:0000256" key="4">
    <source>
        <dbReference type="ARBA" id="ARBA00022475"/>
    </source>
</evidence>
<evidence type="ECO:0000256" key="11">
    <source>
        <dbReference type="RuleBase" id="RU361157"/>
    </source>
</evidence>
<evidence type="ECO:0000256" key="3">
    <source>
        <dbReference type="ARBA" id="ARBA00022448"/>
    </source>
</evidence>
<evidence type="ECO:0000313" key="13">
    <source>
        <dbReference type="EMBL" id="PCD76449.1"/>
    </source>
</evidence>
<gene>
    <name evidence="13" type="ORF">CLN94_09715</name>
</gene>
<feature type="transmembrane region" description="Helical" evidence="11">
    <location>
        <begin position="45"/>
        <end position="66"/>
    </location>
</feature>
<evidence type="ECO:0000256" key="1">
    <source>
        <dbReference type="ARBA" id="ARBA00004651"/>
    </source>
</evidence>
<keyword evidence="6 11" id="KW-0812">Transmembrane</keyword>
<protein>
    <recommendedName>
        <fullName evidence="11">Transport permease protein</fullName>
    </recommendedName>
</protein>
<sequence>MTIIIPHPDQPSERPVRMILAATARTVIALMLREMSTRFGRTPGGYIWALVEPIAVLLVLSIGFSLMLRNPSLGTSFLLFYATGYLPLKMFTHVSSTVGRALTFSRPLMQYPTVTWVDAVIARFLLNVLTELLVAVILIAGIFAVIDTHAVIKIGPIVTGILLIMLLGLGIGVLNVVPFGKFPAWERLWSIATRPLVLASGLFYIYEDLPQMAQEVLWYNPLLQLTGMVRSGFYPMYDAAYANPVYVLIFALVPLFFGVLLMWRFHLDLLQD</sequence>
<evidence type="ECO:0000256" key="2">
    <source>
        <dbReference type="ARBA" id="ARBA00007783"/>
    </source>
</evidence>
<keyword evidence="9" id="KW-0625">Polysaccharide transport</keyword>
<reference evidence="13 14" key="1">
    <citation type="submission" date="2017-09" db="EMBL/GenBank/DDBJ databases">
        <title>A multilocus sequence analysis scheme for characterization of bacteria in the genus Thioclava.</title>
        <authorList>
            <person name="Liu Y."/>
            <person name="Shao Z."/>
        </authorList>
    </citation>
    <scope>NUCLEOTIDE SEQUENCE [LARGE SCALE GENOMIC DNA]</scope>
    <source>
        <strain evidence="13 14">CAU 1312</strain>
    </source>
</reference>
<keyword evidence="8 11" id="KW-1133">Transmembrane helix</keyword>
<keyword evidence="10 11" id="KW-0472">Membrane</keyword>
<evidence type="ECO:0000256" key="9">
    <source>
        <dbReference type="ARBA" id="ARBA00023047"/>
    </source>
</evidence>
<dbReference type="RefSeq" id="WP_096433642.1">
    <property type="nucleotide sequence ID" value="NZ_NTJD01000006.1"/>
</dbReference>
<dbReference type="GO" id="GO:0015774">
    <property type="term" value="P:polysaccharide transport"/>
    <property type="evidence" value="ECO:0007669"/>
    <property type="project" value="UniProtKB-KW"/>
</dbReference>
<dbReference type="InterPro" id="IPR047817">
    <property type="entry name" value="ABC2_TM_bact-type"/>
</dbReference>
<dbReference type="GO" id="GO:0043190">
    <property type="term" value="C:ATP-binding cassette (ABC) transporter complex"/>
    <property type="evidence" value="ECO:0007669"/>
    <property type="project" value="InterPro"/>
</dbReference>
<dbReference type="PANTHER" id="PTHR30413:SF10">
    <property type="entry name" value="CAPSULE POLYSACCHARIDE EXPORT INNER-MEMBRANE PROTEIN CTRC"/>
    <property type="match status" value="1"/>
</dbReference>
<keyword evidence="3 11" id="KW-0813">Transport</keyword>
<comment type="caution">
    <text evidence="13">The sequence shown here is derived from an EMBL/GenBank/DDBJ whole genome shotgun (WGS) entry which is preliminary data.</text>
</comment>
<dbReference type="AlphaFoldDB" id="A0A2A4CQN5"/>
<dbReference type="PANTHER" id="PTHR30413">
    <property type="entry name" value="INNER MEMBRANE TRANSPORT PERMEASE"/>
    <property type="match status" value="1"/>
</dbReference>
<dbReference type="InterPro" id="IPR013525">
    <property type="entry name" value="ABC2_TM"/>
</dbReference>
<dbReference type="GO" id="GO:0140359">
    <property type="term" value="F:ABC-type transporter activity"/>
    <property type="evidence" value="ECO:0007669"/>
    <property type="project" value="InterPro"/>
</dbReference>
<dbReference type="PRINTS" id="PR00164">
    <property type="entry name" value="ABC2TRNSPORT"/>
</dbReference>
<feature type="transmembrane region" description="Helical" evidence="11">
    <location>
        <begin position="245"/>
        <end position="263"/>
    </location>
</feature>
<feature type="transmembrane region" description="Helical" evidence="11">
    <location>
        <begin position="16"/>
        <end position="33"/>
    </location>
</feature>
<dbReference type="OrthoDB" id="8479094at2"/>
<dbReference type="PROSITE" id="PS51012">
    <property type="entry name" value="ABC_TM2"/>
    <property type="match status" value="1"/>
</dbReference>
<proteinExistence type="inferred from homology"/>
<evidence type="ECO:0000259" key="12">
    <source>
        <dbReference type="PROSITE" id="PS51012"/>
    </source>
</evidence>
<feature type="transmembrane region" description="Helical" evidence="11">
    <location>
        <begin position="78"/>
        <end position="103"/>
    </location>
</feature>